<organism evidence="1">
    <name type="scientific">bioreactor metagenome</name>
    <dbReference type="NCBI Taxonomy" id="1076179"/>
    <lineage>
        <taxon>unclassified sequences</taxon>
        <taxon>metagenomes</taxon>
        <taxon>ecological metagenomes</taxon>
    </lineage>
</organism>
<dbReference type="Pfam" id="PF14113">
    <property type="entry name" value="Tae4"/>
    <property type="match status" value="1"/>
</dbReference>
<sequence length="177" mass="20246">MVTINCDNISRASEKFSVVLNNVSLWEKIYANYPKPYKDKPCDEGYFNQCAIRMSVALLGAKIKLDGVKNKSNPGGKTKCSHNHVLGAYNLKEYIIDKDLFGKATEYNGMDNKNVIKSVSNKTGILFFESFIEEDDNGNQTRSASNRHIEVWYGKYLISGYDDQMFDAKKILFWEIR</sequence>
<evidence type="ECO:0000313" key="1">
    <source>
        <dbReference type="EMBL" id="MPM61565.1"/>
    </source>
</evidence>
<dbReference type="Gene3D" id="3.90.1720.80">
    <property type="match status" value="1"/>
</dbReference>
<name>A0A645B827_9ZZZZ</name>
<gene>
    <name evidence="1" type="ORF">SDC9_108425</name>
</gene>
<dbReference type="AlphaFoldDB" id="A0A645B827"/>
<protein>
    <recommendedName>
        <fullName evidence="2">Type VI secretion system (T6SS), amidase effector protein 4</fullName>
    </recommendedName>
</protein>
<comment type="caution">
    <text evidence="1">The sequence shown here is derived from an EMBL/GenBank/DDBJ whole genome shotgun (WGS) entry which is preliminary data.</text>
</comment>
<evidence type="ECO:0008006" key="2">
    <source>
        <dbReference type="Google" id="ProtNLM"/>
    </source>
</evidence>
<dbReference type="EMBL" id="VSSQ01018411">
    <property type="protein sequence ID" value="MPM61565.1"/>
    <property type="molecule type" value="Genomic_DNA"/>
</dbReference>
<reference evidence="1" key="1">
    <citation type="submission" date="2019-08" db="EMBL/GenBank/DDBJ databases">
        <authorList>
            <person name="Kucharzyk K."/>
            <person name="Murdoch R.W."/>
            <person name="Higgins S."/>
            <person name="Loffler F."/>
        </authorList>
    </citation>
    <scope>NUCLEOTIDE SEQUENCE</scope>
</reference>
<dbReference type="Gene3D" id="4.10.280.80">
    <property type="match status" value="1"/>
</dbReference>
<proteinExistence type="predicted"/>
<accession>A0A645B827</accession>
<dbReference type="InterPro" id="IPR025562">
    <property type="entry name" value="Tae4"/>
</dbReference>